<name>A0A2I1H5J2_9GLOM</name>
<keyword evidence="1" id="KW-0812">Transmembrane</keyword>
<gene>
    <name evidence="2" type="ORF">RhiirA4_409611</name>
</gene>
<keyword evidence="1" id="KW-0472">Membrane</keyword>
<dbReference type="AlphaFoldDB" id="A0A2I1H5J2"/>
<protein>
    <submittedName>
        <fullName evidence="2">Uncharacterized protein</fullName>
    </submittedName>
</protein>
<sequence length="101" mass="11185">MSFLRSRVTPTLKSLNKSRSTANGSLIPGSPLFIDVNKITCGTPEVDSPRFLIMILFFISFLFIKCSFLFENVFVDSNDGLFCGIEYVPLGNIVVPSAKPF</sequence>
<feature type="transmembrane region" description="Helical" evidence="1">
    <location>
        <begin position="51"/>
        <end position="70"/>
    </location>
</feature>
<evidence type="ECO:0000313" key="2">
    <source>
        <dbReference type="EMBL" id="PKY54148.1"/>
    </source>
</evidence>
<proteinExistence type="predicted"/>
<comment type="caution">
    <text evidence="2">The sequence shown here is derived from an EMBL/GenBank/DDBJ whole genome shotgun (WGS) entry which is preliminary data.</text>
</comment>
<organism evidence="2 3">
    <name type="scientific">Rhizophagus irregularis</name>
    <dbReference type="NCBI Taxonomy" id="588596"/>
    <lineage>
        <taxon>Eukaryota</taxon>
        <taxon>Fungi</taxon>
        <taxon>Fungi incertae sedis</taxon>
        <taxon>Mucoromycota</taxon>
        <taxon>Glomeromycotina</taxon>
        <taxon>Glomeromycetes</taxon>
        <taxon>Glomerales</taxon>
        <taxon>Glomeraceae</taxon>
        <taxon>Rhizophagus</taxon>
    </lineage>
</organism>
<dbReference type="EMBL" id="LLXI01001542">
    <property type="protein sequence ID" value="PKY54148.1"/>
    <property type="molecule type" value="Genomic_DNA"/>
</dbReference>
<dbReference type="Proteomes" id="UP000234323">
    <property type="component" value="Unassembled WGS sequence"/>
</dbReference>
<evidence type="ECO:0000256" key="1">
    <source>
        <dbReference type="SAM" id="Phobius"/>
    </source>
</evidence>
<keyword evidence="1" id="KW-1133">Transmembrane helix</keyword>
<dbReference type="VEuPathDB" id="FungiDB:RhiirA1_414211"/>
<accession>A0A2I1H5J2</accession>
<evidence type="ECO:0000313" key="3">
    <source>
        <dbReference type="Proteomes" id="UP000234323"/>
    </source>
</evidence>
<keyword evidence="3" id="KW-1185">Reference proteome</keyword>
<reference evidence="2 3" key="1">
    <citation type="submission" date="2015-10" db="EMBL/GenBank/DDBJ databases">
        <title>Genome analyses suggest a sexual origin of heterokaryosis in a supposedly ancient asexual fungus.</title>
        <authorList>
            <person name="Ropars J."/>
            <person name="Sedzielewska K."/>
            <person name="Noel J."/>
            <person name="Charron P."/>
            <person name="Farinelli L."/>
            <person name="Marton T."/>
            <person name="Kruger M."/>
            <person name="Pelin A."/>
            <person name="Brachmann A."/>
            <person name="Corradi N."/>
        </authorList>
    </citation>
    <scope>NUCLEOTIDE SEQUENCE [LARGE SCALE GENOMIC DNA]</scope>
    <source>
        <strain evidence="2 3">A4</strain>
    </source>
</reference>